<dbReference type="Proteomes" id="UP000237194">
    <property type="component" value="Unassembled WGS sequence"/>
</dbReference>
<dbReference type="PROSITE" id="PS50943">
    <property type="entry name" value="HTH_CROC1"/>
    <property type="match status" value="1"/>
</dbReference>
<dbReference type="SMART" id="SM00530">
    <property type="entry name" value="HTH_XRE"/>
    <property type="match status" value="1"/>
</dbReference>
<dbReference type="InterPro" id="IPR010982">
    <property type="entry name" value="Lambda_DNA-bd_dom_sf"/>
</dbReference>
<dbReference type="SUPFAM" id="SSF47413">
    <property type="entry name" value="lambda repressor-like DNA-binding domains"/>
    <property type="match status" value="1"/>
</dbReference>
<dbReference type="CDD" id="cd00093">
    <property type="entry name" value="HTH_XRE"/>
    <property type="match status" value="1"/>
</dbReference>
<feature type="domain" description="HTH cro/C1-type" evidence="1">
    <location>
        <begin position="11"/>
        <end position="67"/>
    </location>
</feature>
<dbReference type="AlphaFoldDB" id="A0A2S3WBL4"/>
<sequence length="156" mass="17176">MSLRYSFAACLQLLRTRKGLFQEDIANAGGSVSQPYVSKLELGKSVVSLDTSYQLAAALKVEPITLLALTIASHNQKTAREMLVAALVELDALELADASLPTEPAELARHGTDGARQKWEAVQDLKKRGFTQAQAKKELGIPESTLRRLWHQNFED</sequence>
<accession>A0A2S3WBL4</accession>
<protein>
    <submittedName>
        <fullName evidence="2">DNA-binding protein</fullName>
    </submittedName>
</protein>
<organism evidence="2 3">
    <name type="scientific">Pseudomonas putida</name>
    <name type="common">Arthrobacter siderocapsulatus</name>
    <dbReference type="NCBI Taxonomy" id="303"/>
    <lineage>
        <taxon>Bacteria</taxon>
        <taxon>Pseudomonadati</taxon>
        <taxon>Pseudomonadota</taxon>
        <taxon>Gammaproteobacteria</taxon>
        <taxon>Pseudomonadales</taxon>
        <taxon>Pseudomonadaceae</taxon>
        <taxon>Pseudomonas</taxon>
    </lineage>
</organism>
<gene>
    <name evidence="2" type="ORF">BGP80_10320</name>
</gene>
<proteinExistence type="predicted"/>
<keyword evidence="2" id="KW-0238">DNA-binding</keyword>
<evidence type="ECO:0000313" key="2">
    <source>
        <dbReference type="EMBL" id="POF88337.1"/>
    </source>
</evidence>
<evidence type="ECO:0000259" key="1">
    <source>
        <dbReference type="PROSITE" id="PS50943"/>
    </source>
</evidence>
<dbReference type="Gene3D" id="1.10.260.40">
    <property type="entry name" value="lambda repressor-like DNA-binding domains"/>
    <property type="match status" value="1"/>
</dbReference>
<dbReference type="InterPro" id="IPR001387">
    <property type="entry name" value="Cro/C1-type_HTH"/>
</dbReference>
<dbReference type="GO" id="GO:0003677">
    <property type="term" value="F:DNA binding"/>
    <property type="evidence" value="ECO:0007669"/>
    <property type="project" value="UniProtKB-KW"/>
</dbReference>
<dbReference type="RefSeq" id="WP_103436529.1">
    <property type="nucleotide sequence ID" value="NZ_MIND01000018.1"/>
</dbReference>
<evidence type="ECO:0000313" key="3">
    <source>
        <dbReference type="Proteomes" id="UP000237194"/>
    </source>
</evidence>
<dbReference type="EMBL" id="MIND01000018">
    <property type="protein sequence ID" value="POF88337.1"/>
    <property type="molecule type" value="Genomic_DNA"/>
</dbReference>
<comment type="caution">
    <text evidence="2">The sequence shown here is derived from an EMBL/GenBank/DDBJ whole genome shotgun (WGS) entry which is preliminary data.</text>
</comment>
<dbReference type="Pfam" id="PF01381">
    <property type="entry name" value="HTH_3"/>
    <property type="match status" value="1"/>
</dbReference>
<name>A0A2S3WBL4_PSEPU</name>
<reference evidence="2 3" key="2">
    <citation type="submission" date="2018-03" db="EMBL/GenBank/DDBJ databases">
        <title>Draft genome of Pseudomonas putida strain KT-27.</title>
        <authorList>
            <person name="Yoshizawa S."/>
            <person name="Khan N.H."/>
            <person name="Nishimura M."/>
            <person name="Chiura H.X."/>
            <person name="Ogura Y."/>
            <person name="Hayashi T."/>
            <person name="Kogure K."/>
        </authorList>
    </citation>
    <scope>NUCLEOTIDE SEQUENCE [LARGE SCALE GENOMIC DNA]</scope>
    <source>
        <strain evidence="2 3">KT-27</strain>
    </source>
</reference>
<reference evidence="2 3" key="1">
    <citation type="submission" date="2016-08" db="EMBL/GenBank/DDBJ databases">
        <authorList>
            <person name="Seilhamer J.J."/>
        </authorList>
    </citation>
    <scope>NUCLEOTIDE SEQUENCE [LARGE SCALE GENOMIC DNA]</scope>
    <source>
        <strain evidence="2 3">KT-27</strain>
    </source>
</reference>